<protein>
    <recommendedName>
        <fullName evidence="2">HMG box-containing protein 1</fullName>
    </recommendedName>
    <alternativeName>
        <fullName evidence="12">HMG box transcription factor 1</fullName>
    </alternativeName>
    <alternativeName>
        <fullName evidence="11">High mobility group box transcription factor 1</fullName>
    </alternativeName>
</protein>
<dbReference type="Gene3D" id="1.10.30.10">
    <property type="entry name" value="High mobility group box domain"/>
    <property type="match status" value="1"/>
</dbReference>
<dbReference type="GO" id="GO:0000981">
    <property type="term" value="F:DNA-binding transcription factor activity, RNA polymerase II-specific"/>
    <property type="evidence" value="ECO:0007669"/>
    <property type="project" value="TreeGrafter"/>
</dbReference>
<feature type="region of interest" description="Disordered" evidence="14">
    <location>
        <begin position="117"/>
        <end position="136"/>
    </location>
</feature>
<keyword evidence="9 13" id="KW-0539">Nucleus</keyword>
<dbReference type="SUPFAM" id="SSF102031">
    <property type="entry name" value="AXH domain"/>
    <property type="match status" value="1"/>
</dbReference>
<feature type="domain" description="AXH" evidence="16">
    <location>
        <begin position="1"/>
        <end position="76"/>
    </location>
</feature>
<evidence type="ECO:0000259" key="16">
    <source>
        <dbReference type="PROSITE" id="PS51148"/>
    </source>
</evidence>
<dbReference type="InterPro" id="IPR003652">
    <property type="entry name" value="Ataxin_AXH_dom"/>
</dbReference>
<evidence type="ECO:0000256" key="6">
    <source>
        <dbReference type="ARBA" id="ARBA00023015"/>
    </source>
</evidence>
<dbReference type="GO" id="GO:0000978">
    <property type="term" value="F:RNA polymerase II cis-regulatory region sequence-specific DNA binding"/>
    <property type="evidence" value="ECO:0007669"/>
    <property type="project" value="TreeGrafter"/>
</dbReference>
<gene>
    <name evidence="17" type="primary">HBP1_3</name>
    <name evidence="17" type="ORF">OS493_029459</name>
</gene>
<comment type="function">
    <text evidence="10">Transcriptional repressor that binds to the promoter region of target genes. Plays a role in the regulation of the cell cycle and of the Wnt pathway. Binds preferentially to the sequence 5'-TTCATTCATTCA-3'. Binding to the histone H1.0 promoter is enhanced by interaction with RB1. Disrupts the interaction between DNA and TCF4.</text>
</comment>
<dbReference type="AlphaFoldDB" id="A0A9W9YK16"/>
<evidence type="ECO:0000313" key="17">
    <source>
        <dbReference type="EMBL" id="KAJ7354900.1"/>
    </source>
</evidence>
<dbReference type="PROSITE" id="PS50118">
    <property type="entry name" value="HMG_BOX_2"/>
    <property type="match status" value="1"/>
</dbReference>
<dbReference type="InterPro" id="IPR039655">
    <property type="entry name" value="HBP1"/>
</dbReference>
<evidence type="ECO:0000256" key="4">
    <source>
        <dbReference type="ARBA" id="ARBA00022687"/>
    </source>
</evidence>
<evidence type="ECO:0000313" key="18">
    <source>
        <dbReference type="Proteomes" id="UP001163046"/>
    </source>
</evidence>
<dbReference type="GO" id="GO:0005634">
    <property type="term" value="C:nucleus"/>
    <property type="evidence" value="ECO:0007669"/>
    <property type="project" value="UniProtKB-SubCell"/>
</dbReference>
<keyword evidence="7 13" id="KW-0238">DNA-binding</keyword>
<dbReference type="OrthoDB" id="1919336at2759"/>
<evidence type="ECO:0000256" key="2">
    <source>
        <dbReference type="ARBA" id="ARBA00017229"/>
    </source>
</evidence>
<keyword evidence="5" id="KW-0832">Ubl conjugation</keyword>
<dbReference type="InterPro" id="IPR009071">
    <property type="entry name" value="HMG_box_dom"/>
</dbReference>
<keyword evidence="3" id="KW-0678">Repressor</keyword>
<dbReference type="Pfam" id="PF00505">
    <property type="entry name" value="HMG_box"/>
    <property type="match status" value="1"/>
</dbReference>
<comment type="caution">
    <text evidence="17">The sequence shown here is derived from an EMBL/GenBank/DDBJ whole genome shotgun (WGS) entry which is preliminary data.</text>
</comment>
<keyword evidence="18" id="KW-1185">Reference proteome</keyword>
<reference evidence="17" key="1">
    <citation type="submission" date="2023-01" db="EMBL/GenBank/DDBJ databases">
        <title>Genome assembly of the deep-sea coral Lophelia pertusa.</title>
        <authorList>
            <person name="Herrera S."/>
            <person name="Cordes E."/>
        </authorList>
    </citation>
    <scope>NUCLEOTIDE SEQUENCE</scope>
    <source>
        <strain evidence="17">USNM1676648</strain>
        <tissue evidence="17">Polyp</tissue>
    </source>
</reference>
<dbReference type="GO" id="GO:0016055">
    <property type="term" value="P:Wnt signaling pathway"/>
    <property type="evidence" value="ECO:0007669"/>
    <property type="project" value="UniProtKB-KW"/>
</dbReference>
<evidence type="ECO:0000256" key="3">
    <source>
        <dbReference type="ARBA" id="ARBA00022491"/>
    </source>
</evidence>
<accession>A0A9W9YK16</accession>
<feature type="domain" description="HMG box" evidence="15">
    <location>
        <begin position="139"/>
        <end position="207"/>
    </location>
</feature>
<organism evidence="17 18">
    <name type="scientific">Desmophyllum pertusum</name>
    <dbReference type="NCBI Taxonomy" id="174260"/>
    <lineage>
        <taxon>Eukaryota</taxon>
        <taxon>Metazoa</taxon>
        <taxon>Cnidaria</taxon>
        <taxon>Anthozoa</taxon>
        <taxon>Hexacorallia</taxon>
        <taxon>Scleractinia</taxon>
        <taxon>Caryophylliina</taxon>
        <taxon>Caryophylliidae</taxon>
        <taxon>Desmophyllum</taxon>
    </lineage>
</organism>
<evidence type="ECO:0000256" key="7">
    <source>
        <dbReference type="ARBA" id="ARBA00023125"/>
    </source>
</evidence>
<evidence type="ECO:0000256" key="11">
    <source>
        <dbReference type="ARBA" id="ARBA00030026"/>
    </source>
</evidence>
<evidence type="ECO:0000256" key="10">
    <source>
        <dbReference type="ARBA" id="ARBA00025095"/>
    </source>
</evidence>
<dbReference type="PANTHER" id="PTHR15499">
    <property type="entry name" value="HMG BOX-CONTAINING PROTEIN 1"/>
    <property type="match status" value="1"/>
</dbReference>
<sequence>MTREECIVSFKSCNNDQTSLQAEITADHPFFVKGTDGAGWASFNPAATELHYGISCQPLQRGDVCVLPHDPDVMGNFNGTQWDGDKKSSEFTAMDSTAALTLSCMAKDKEEHSHRRTKLLSESHCPPSPVKTNNTHQFTKRPMNAFMLFAKQFRLEITQAHPGKDNRAISVILGDKWKAMKQEDRHEYVIQAKLLADEHKRVNPDCWKRKRNSEGSSKISYRRP</sequence>
<dbReference type="CDD" id="cd21988">
    <property type="entry name" value="HMG-box_HBP1"/>
    <property type="match status" value="1"/>
</dbReference>
<dbReference type="PROSITE" id="PS51148">
    <property type="entry name" value="AXH"/>
    <property type="match status" value="1"/>
</dbReference>
<dbReference type="EMBL" id="MU827331">
    <property type="protein sequence ID" value="KAJ7354900.1"/>
    <property type="molecule type" value="Genomic_DNA"/>
</dbReference>
<dbReference type="InterPro" id="IPR036096">
    <property type="entry name" value="Ataxin_AXH_dom_sf"/>
</dbReference>
<evidence type="ECO:0000256" key="9">
    <source>
        <dbReference type="ARBA" id="ARBA00023242"/>
    </source>
</evidence>
<evidence type="ECO:0000259" key="15">
    <source>
        <dbReference type="PROSITE" id="PS50118"/>
    </source>
</evidence>
<dbReference type="SUPFAM" id="SSF47095">
    <property type="entry name" value="HMG-box"/>
    <property type="match status" value="1"/>
</dbReference>
<dbReference type="Proteomes" id="UP001163046">
    <property type="component" value="Unassembled WGS sequence"/>
</dbReference>
<evidence type="ECO:0000256" key="12">
    <source>
        <dbReference type="ARBA" id="ARBA00030708"/>
    </source>
</evidence>
<keyword evidence="4" id="KW-0879">Wnt signaling pathway</keyword>
<name>A0A9W9YK16_9CNID</name>
<evidence type="ECO:0000256" key="13">
    <source>
        <dbReference type="PROSITE-ProRule" id="PRU00267"/>
    </source>
</evidence>
<keyword evidence="6" id="KW-0805">Transcription regulation</keyword>
<feature type="DNA-binding region" description="HMG box" evidence="13">
    <location>
        <begin position="139"/>
        <end position="207"/>
    </location>
</feature>
<dbReference type="InterPro" id="IPR036910">
    <property type="entry name" value="HMG_box_dom_sf"/>
</dbReference>
<dbReference type="SMART" id="SM00398">
    <property type="entry name" value="HMG"/>
    <property type="match status" value="1"/>
</dbReference>
<comment type="subcellular location">
    <subcellularLocation>
        <location evidence="1">Nucleus</location>
    </subcellularLocation>
</comment>
<dbReference type="GO" id="GO:0003723">
    <property type="term" value="F:RNA binding"/>
    <property type="evidence" value="ECO:0007669"/>
    <property type="project" value="InterPro"/>
</dbReference>
<keyword evidence="8" id="KW-0804">Transcription</keyword>
<dbReference type="PANTHER" id="PTHR15499:SF3">
    <property type="entry name" value="HMG BOX-CONTAINING PROTEIN 1"/>
    <property type="match status" value="1"/>
</dbReference>
<evidence type="ECO:0000256" key="1">
    <source>
        <dbReference type="ARBA" id="ARBA00004123"/>
    </source>
</evidence>
<dbReference type="Pfam" id="PF08517">
    <property type="entry name" value="AXH"/>
    <property type="match status" value="1"/>
</dbReference>
<evidence type="ECO:0000256" key="5">
    <source>
        <dbReference type="ARBA" id="ARBA00022843"/>
    </source>
</evidence>
<evidence type="ECO:0000256" key="8">
    <source>
        <dbReference type="ARBA" id="ARBA00023163"/>
    </source>
</evidence>
<proteinExistence type="predicted"/>
<evidence type="ECO:0000256" key="14">
    <source>
        <dbReference type="SAM" id="MobiDB-lite"/>
    </source>
</evidence>